<dbReference type="EMBL" id="PKPP01002488">
    <property type="protein sequence ID" value="PWA74945.1"/>
    <property type="molecule type" value="Genomic_DNA"/>
</dbReference>
<dbReference type="Proteomes" id="UP000245207">
    <property type="component" value="Unassembled WGS sequence"/>
</dbReference>
<dbReference type="PANTHER" id="PTHR16223:SF378">
    <property type="entry name" value="TRANSCRIPTION FACTOR BHLH10-LIKE"/>
    <property type="match status" value="1"/>
</dbReference>
<organism evidence="8 9">
    <name type="scientific">Artemisia annua</name>
    <name type="common">Sweet wormwood</name>
    <dbReference type="NCBI Taxonomy" id="35608"/>
    <lineage>
        <taxon>Eukaryota</taxon>
        <taxon>Viridiplantae</taxon>
        <taxon>Streptophyta</taxon>
        <taxon>Embryophyta</taxon>
        <taxon>Tracheophyta</taxon>
        <taxon>Spermatophyta</taxon>
        <taxon>Magnoliopsida</taxon>
        <taxon>eudicotyledons</taxon>
        <taxon>Gunneridae</taxon>
        <taxon>Pentapetalae</taxon>
        <taxon>asterids</taxon>
        <taxon>campanulids</taxon>
        <taxon>Asterales</taxon>
        <taxon>Asteraceae</taxon>
        <taxon>Asteroideae</taxon>
        <taxon>Anthemideae</taxon>
        <taxon>Artemisiinae</taxon>
        <taxon>Artemisia</taxon>
    </lineage>
</organism>
<evidence type="ECO:0000256" key="3">
    <source>
        <dbReference type="ARBA" id="ARBA00023125"/>
    </source>
</evidence>
<dbReference type="Gene3D" id="4.10.280.10">
    <property type="entry name" value="Helix-loop-helix DNA-binding domain"/>
    <property type="match status" value="2"/>
</dbReference>
<feature type="region of interest" description="Disordered" evidence="6">
    <location>
        <begin position="31"/>
        <end position="50"/>
    </location>
</feature>
<evidence type="ECO:0000259" key="7">
    <source>
        <dbReference type="PROSITE" id="PS50888"/>
    </source>
</evidence>
<sequence>MSLQNATNSFDPASSHDDFLDQMLSGLQSGASWPEISTGGGGGNGWDVDQFDDQSNFLATKLRQHQISSGPSSAAKSLILQQQMMISRGLAGAGELGNFQNDMVDASSFKSPRGDNSIQTLFNGFAGSLQSHPSQEFPFPPTQSFGSPGTTSALVNQGQTNGGPPATTGGGSGPPAQPRQRVRARRGQATDPHSIAERLRRERIAERMKSLQELVPNANKICFHVIAITSPRKFSRMNSKVYSTKLRQHQISSGPSSAAKSLILQQQMMISRGLAGAGELGNFQNDMVDASSFKSPRGDNSIQTLFNGFAGSLQSHQSQEFPFPPTQSFGSPGTASALVNQGQTNGGPPATTGGVSGPPAQPRQRVRARRGQATDPHSIAERLRRERIAERMKSLQELVPNANKTDKASMLDEIIDYVKFLQLQVKVLSMSRLGGAGAVAPLVTDISPEGARDRVQVASGGVAGRTTNGTTSSSNNETMSMAENQVVKLMEEDMGSAMQYLQGKGLCLMPISLATAISTATCNPSSARNNHPLLGVADGNSPSSPNLSALTVQSANGGLQTEGVSIKDTTSISRGVWTLTNGSGTDKWGVWVLTEDDAEVESKSSHIFEDSK</sequence>
<evidence type="ECO:0000256" key="1">
    <source>
        <dbReference type="ARBA" id="ARBA00004123"/>
    </source>
</evidence>
<reference evidence="8 9" key="1">
    <citation type="journal article" date="2018" name="Mol. Plant">
        <title>The genome of Artemisia annua provides insight into the evolution of Asteraceae family and artemisinin biosynthesis.</title>
        <authorList>
            <person name="Shen Q."/>
            <person name="Zhang L."/>
            <person name="Liao Z."/>
            <person name="Wang S."/>
            <person name="Yan T."/>
            <person name="Shi P."/>
            <person name="Liu M."/>
            <person name="Fu X."/>
            <person name="Pan Q."/>
            <person name="Wang Y."/>
            <person name="Lv Z."/>
            <person name="Lu X."/>
            <person name="Zhang F."/>
            <person name="Jiang W."/>
            <person name="Ma Y."/>
            <person name="Chen M."/>
            <person name="Hao X."/>
            <person name="Li L."/>
            <person name="Tang Y."/>
            <person name="Lv G."/>
            <person name="Zhou Y."/>
            <person name="Sun X."/>
            <person name="Brodelius P.E."/>
            <person name="Rose J.K.C."/>
            <person name="Tang K."/>
        </authorList>
    </citation>
    <scope>NUCLEOTIDE SEQUENCE [LARGE SCALE GENOMIC DNA]</scope>
    <source>
        <strain evidence="9">cv. Huhao1</strain>
        <tissue evidence="8">Leaf</tissue>
    </source>
</reference>
<evidence type="ECO:0000256" key="5">
    <source>
        <dbReference type="ARBA" id="ARBA00023242"/>
    </source>
</evidence>
<evidence type="ECO:0000256" key="4">
    <source>
        <dbReference type="ARBA" id="ARBA00023163"/>
    </source>
</evidence>
<dbReference type="GO" id="GO:0080147">
    <property type="term" value="P:root hair cell development"/>
    <property type="evidence" value="ECO:0007669"/>
    <property type="project" value="UniProtKB-ARBA"/>
</dbReference>
<feature type="region of interest" description="Disordered" evidence="6">
    <location>
        <begin position="126"/>
        <end position="195"/>
    </location>
</feature>
<comment type="subcellular location">
    <subcellularLocation>
        <location evidence="1">Nucleus</location>
    </subcellularLocation>
</comment>
<dbReference type="PANTHER" id="PTHR16223">
    <property type="entry name" value="TRANSCRIPTION FACTOR BHLH83-RELATED"/>
    <property type="match status" value="1"/>
</dbReference>
<dbReference type="OrthoDB" id="2020857at2759"/>
<dbReference type="InterPro" id="IPR045843">
    <property type="entry name" value="IND-like"/>
</dbReference>
<dbReference type="InterPro" id="IPR011598">
    <property type="entry name" value="bHLH_dom"/>
</dbReference>
<evidence type="ECO:0000256" key="6">
    <source>
        <dbReference type="SAM" id="MobiDB-lite"/>
    </source>
</evidence>
<dbReference type="InterPro" id="IPR036638">
    <property type="entry name" value="HLH_DNA-bd_sf"/>
</dbReference>
<feature type="domain" description="BHLH" evidence="7">
    <location>
        <begin position="372"/>
        <end position="421"/>
    </location>
</feature>
<dbReference type="AlphaFoldDB" id="A0A2U1NN58"/>
<dbReference type="SUPFAM" id="SSF47459">
    <property type="entry name" value="HLH, helix-loop-helix DNA-binding domain"/>
    <property type="match status" value="2"/>
</dbReference>
<evidence type="ECO:0000313" key="8">
    <source>
        <dbReference type="EMBL" id="PWA74945.1"/>
    </source>
</evidence>
<feature type="domain" description="BHLH" evidence="7">
    <location>
        <begin position="188"/>
        <end position="274"/>
    </location>
</feature>
<keyword evidence="3" id="KW-0238">DNA-binding</keyword>
<dbReference type="GO" id="GO:0046983">
    <property type="term" value="F:protein dimerization activity"/>
    <property type="evidence" value="ECO:0007669"/>
    <property type="project" value="InterPro"/>
</dbReference>
<dbReference type="PROSITE" id="PS50888">
    <property type="entry name" value="BHLH"/>
    <property type="match status" value="2"/>
</dbReference>
<dbReference type="SMART" id="SM00353">
    <property type="entry name" value="HLH"/>
    <property type="match status" value="2"/>
</dbReference>
<name>A0A2U1NN58_ARTAN</name>
<dbReference type="FunFam" id="4.10.280.10:FF:000017">
    <property type="entry name" value="Transcription factor bHLH66"/>
    <property type="match status" value="1"/>
</dbReference>
<proteinExistence type="predicted"/>
<dbReference type="STRING" id="35608.A0A2U1NN58"/>
<gene>
    <name evidence="8" type="ORF">CTI12_AA246520</name>
</gene>
<keyword evidence="4" id="KW-0804">Transcription</keyword>
<dbReference type="Pfam" id="PF00010">
    <property type="entry name" value="HLH"/>
    <property type="match status" value="1"/>
</dbReference>
<dbReference type="GO" id="GO:0005634">
    <property type="term" value="C:nucleus"/>
    <property type="evidence" value="ECO:0007669"/>
    <property type="project" value="UniProtKB-SubCell"/>
</dbReference>
<feature type="compositionally biased region" description="Polar residues" evidence="6">
    <location>
        <begin position="315"/>
        <end position="343"/>
    </location>
</feature>
<comment type="caution">
    <text evidence="8">The sequence shown here is derived from an EMBL/GenBank/DDBJ whole genome shotgun (WGS) entry which is preliminary data.</text>
</comment>
<accession>A0A2U1NN58</accession>
<feature type="compositionally biased region" description="Polar residues" evidence="6">
    <location>
        <begin position="142"/>
        <end position="156"/>
    </location>
</feature>
<protein>
    <submittedName>
        <fullName evidence="8">Myc-type, basic helix-loop-helix (BHLH) domain-containing protein</fullName>
    </submittedName>
</protein>
<keyword evidence="9" id="KW-1185">Reference proteome</keyword>
<dbReference type="GO" id="GO:0000978">
    <property type="term" value="F:RNA polymerase II cis-regulatory region sequence-specific DNA binding"/>
    <property type="evidence" value="ECO:0007669"/>
    <property type="project" value="TreeGrafter"/>
</dbReference>
<dbReference type="GO" id="GO:0000981">
    <property type="term" value="F:DNA-binding transcription factor activity, RNA polymerase II-specific"/>
    <property type="evidence" value="ECO:0007669"/>
    <property type="project" value="TreeGrafter"/>
</dbReference>
<feature type="compositionally biased region" description="Low complexity" evidence="6">
    <location>
        <begin position="157"/>
        <end position="167"/>
    </location>
</feature>
<keyword evidence="5" id="KW-0539">Nucleus</keyword>
<evidence type="ECO:0000256" key="2">
    <source>
        <dbReference type="ARBA" id="ARBA00023015"/>
    </source>
</evidence>
<evidence type="ECO:0000313" key="9">
    <source>
        <dbReference type="Proteomes" id="UP000245207"/>
    </source>
</evidence>
<keyword evidence="2" id="KW-0805">Transcription regulation</keyword>
<feature type="region of interest" description="Disordered" evidence="6">
    <location>
        <begin position="315"/>
        <end position="379"/>
    </location>
</feature>